<dbReference type="Gene3D" id="1.10.3470.10">
    <property type="entry name" value="ABC transporter involved in vitamin B12 uptake, BtuC"/>
    <property type="match status" value="1"/>
</dbReference>
<evidence type="ECO:0000313" key="10">
    <source>
        <dbReference type="Proteomes" id="UP000274117"/>
    </source>
</evidence>
<dbReference type="Proteomes" id="UP000274117">
    <property type="component" value="Unassembled WGS sequence"/>
</dbReference>
<organism evidence="9 10">
    <name type="scientific">Streptococcus suis</name>
    <dbReference type="NCBI Taxonomy" id="1307"/>
    <lineage>
        <taxon>Bacteria</taxon>
        <taxon>Bacillati</taxon>
        <taxon>Bacillota</taxon>
        <taxon>Bacilli</taxon>
        <taxon>Lactobacillales</taxon>
        <taxon>Streptococcaceae</taxon>
        <taxon>Streptococcus</taxon>
    </lineage>
</organism>
<evidence type="ECO:0000256" key="7">
    <source>
        <dbReference type="ARBA" id="ARBA00023136"/>
    </source>
</evidence>
<comment type="subcellular location">
    <subcellularLocation>
        <location evidence="1">Cell membrane</location>
        <topology evidence="1">Multi-pass membrane protein</topology>
    </subcellularLocation>
</comment>
<dbReference type="Pfam" id="PF01032">
    <property type="entry name" value="FecCD"/>
    <property type="match status" value="1"/>
</dbReference>
<dbReference type="InterPro" id="IPR000522">
    <property type="entry name" value="ABC_transptr_permease_BtuC"/>
</dbReference>
<keyword evidence="7 8" id="KW-0472">Membrane</keyword>
<name>A0A426TH56_STRSU</name>
<dbReference type="GO" id="GO:0005886">
    <property type="term" value="C:plasma membrane"/>
    <property type="evidence" value="ECO:0007669"/>
    <property type="project" value="UniProtKB-SubCell"/>
</dbReference>
<keyword evidence="3" id="KW-0813">Transport</keyword>
<evidence type="ECO:0000313" key="9">
    <source>
        <dbReference type="EMBL" id="RRR54220.1"/>
    </source>
</evidence>
<evidence type="ECO:0000256" key="4">
    <source>
        <dbReference type="ARBA" id="ARBA00022475"/>
    </source>
</evidence>
<dbReference type="PANTHER" id="PTHR30472">
    <property type="entry name" value="FERRIC ENTEROBACTIN TRANSPORT SYSTEM PERMEASE PROTEIN"/>
    <property type="match status" value="1"/>
</dbReference>
<protein>
    <submittedName>
        <fullName evidence="9">ABC transporter permease</fullName>
    </submittedName>
</protein>
<evidence type="ECO:0000256" key="3">
    <source>
        <dbReference type="ARBA" id="ARBA00022448"/>
    </source>
</evidence>
<keyword evidence="6 8" id="KW-1133">Transmembrane helix</keyword>
<comment type="similarity">
    <text evidence="2">Belongs to the binding-protein-dependent transport system permease family. FecCD subfamily.</text>
</comment>
<evidence type="ECO:0000256" key="6">
    <source>
        <dbReference type="ARBA" id="ARBA00022989"/>
    </source>
</evidence>
<feature type="transmembrane region" description="Helical" evidence="8">
    <location>
        <begin position="110"/>
        <end position="129"/>
    </location>
</feature>
<dbReference type="CDD" id="cd06550">
    <property type="entry name" value="TM_ABC_iron-siderophores_like"/>
    <property type="match status" value="1"/>
</dbReference>
<feature type="transmembrane region" description="Helical" evidence="8">
    <location>
        <begin position="265"/>
        <end position="288"/>
    </location>
</feature>
<evidence type="ECO:0000256" key="2">
    <source>
        <dbReference type="ARBA" id="ARBA00007935"/>
    </source>
</evidence>
<dbReference type="GO" id="GO:0033214">
    <property type="term" value="P:siderophore-iron import into cell"/>
    <property type="evidence" value="ECO:0007669"/>
    <property type="project" value="TreeGrafter"/>
</dbReference>
<dbReference type="AlphaFoldDB" id="A0A426TH56"/>
<feature type="transmembrane region" description="Helical" evidence="8">
    <location>
        <begin position="51"/>
        <end position="68"/>
    </location>
</feature>
<dbReference type="InterPro" id="IPR037294">
    <property type="entry name" value="ABC_BtuC-like"/>
</dbReference>
<dbReference type="GO" id="GO:0022857">
    <property type="term" value="F:transmembrane transporter activity"/>
    <property type="evidence" value="ECO:0007669"/>
    <property type="project" value="InterPro"/>
</dbReference>
<feature type="transmembrane region" description="Helical" evidence="8">
    <location>
        <begin position="226"/>
        <end position="253"/>
    </location>
</feature>
<feature type="transmembrane region" description="Helical" evidence="8">
    <location>
        <begin position="183"/>
        <end position="206"/>
    </location>
</feature>
<dbReference type="SUPFAM" id="SSF81345">
    <property type="entry name" value="ABC transporter involved in vitamin B12 uptake, BtuC"/>
    <property type="match status" value="1"/>
</dbReference>
<evidence type="ECO:0000256" key="5">
    <source>
        <dbReference type="ARBA" id="ARBA00022692"/>
    </source>
</evidence>
<accession>A0A426TH56</accession>
<dbReference type="EMBL" id="RSDO01000004">
    <property type="protein sequence ID" value="RRR54220.1"/>
    <property type="molecule type" value="Genomic_DNA"/>
</dbReference>
<gene>
    <name evidence="9" type="ORF">EI998_02770</name>
</gene>
<dbReference type="PANTHER" id="PTHR30472:SF27">
    <property type="entry name" value="PETROBACTIN IMPORT SYSTEM PERMEASE PROTEIN YCLN"/>
    <property type="match status" value="1"/>
</dbReference>
<evidence type="ECO:0000256" key="1">
    <source>
        <dbReference type="ARBA" id="ARBA00004651"/>
    </source>
</evidence>
<proteinExistence type="inferred from homology"/>
<keyword evidence="5 8" id="KW-0812">Transmembrane</keyword>
<feature type="transmembrane region" description="Helical" evidence="8">
    <location>
        <begin position="135"/>
        <end position="162"/>
    </location>
</feature>
<comment type="caution">
    <text evidence="9">The sequence shown here is derived from an EMBL/GenBank/DDBJ whole genome shotgun (WGS) entry which is preliminary data.</text>
</comment>
<reference evidence="9 10" key="1">
    <citation type="submission" date="2018-11" db="EMBL/GenBank/DDBJ databases">
        <authorList>
            <person name="Stevens M.J."/>
            <person name="Cernela N."/>
            <person name="Spoerry Serrano N."/>
            <person name="Schmitt S."/>
            <person name="Schrenzel J."/>
            <person name="Stephan R."/>
        </authorList>
    </citation>
    <scope>NUCLEOTIDE SEQUENCE [LARGE SCALE GENOMIC DNA]</scope>
    <source>
        <strain evidence="9 10">PP422</strain>
    </source>
</reference>
<sequence>MKNKILLAGLTASLIILSLSIGSHAGFSWLGLFQGQDTSRILFWESRLPRTLAIILASGAISLAGLLMQTVSQNPYAAPSTTGTTEAAQLGILLSLFAFPKATLFQKMSFAFLAALLFTTVFIQVIRRLQFKEKWVLPLVGLIYSGIIGSFAQMIAFRFNLIQSMTAWSQGSFSMIQRNQYEWLFLLVFVLIAIWYYSDAFSVMALGEDASRNLGLPYQAYETLDLALVSLTSAVTMITVGALPFLGVIIPNLVRQYAGDYFKKVKGLVVIWGILLVLVCDILARLVIWPYEVSVSLILGVVGTLAFLLIIWQGARA</sequence>
<keyword evidence="4" id="KW-1003">Cell membrane</keyword>
<feature type="transmembrane region" description="Helical" evidence="8">
    <location>
        <begin position="294"/>
        <end position="312"/>
    </location>
</feature>
<reference evidence="9 10" key="2">
    <citation type="submission" date="2018-12" db="EMBL/GenBank/DDBJ databases">
        <title>Whole-genome sequences of fifteen clinical Streptococcus suis strains isolated from pigs between 2006 and 2018.</title>
        <authorList>
            <person name="Stevens M.J.A."/>
            <person name="Cernela N."/>
            <person name="Spoerry Serrano N."/>
            <person name="Schmitt S."/>
            <person name="Schrenzel J."/>
            <person name="Stephan R."/>
        </authorList>
    </citation>
    <scope>NUCLEOTIDE SEQUENCE [LARGE SCALE GENOMIC DNA]</scope>
    <source>
        <strain evidence="9 10">PP422</strain>
    </source>
</reference>
<evidence type="ECO:0000256" key="8">
    <source>
        <dbReference type="SAM" id="Phobius"/>
    </source>
</evidence>